<feature type="domain" description="Methyltransferase type 11" evidence="2">
    <location>
        <begin position="71"/>
        <end position="167"/>
    </location>
</feature>
<evidence type="ECO:0000256" key="1">
    <source>
        <dbReference type="ARBA" id="ARBA00022679"/>
    </source>
</evidence>
<dbReference type="InterPro" id="IPR013216">
    <property type="entry name" value="Methyltransf_11"/>
</dbReference>
<protein>
    <recommendedName>
        <fullName evidence="2">Methyltransferase type 11 domain-containing protein</fullName>
    </recommendedName>
</protein>
<evidence type="ECO:0000259" key="2">
    <source>
        <dbReference type="Pfam" id="PF08241"/>
    </source>
</evidence>
<accession>A0A382D1E4</accession>
<dbReference type="EMBL" id="UINC01037038">
    <property type="protein sequence ID" value="SVB31919.1"/>
    <property type="molecule type" value="Genomic_DNA"/>
</dbReference>
<dbReference type="GO" id="GO:0008757">
    <property type="term" value="F:S-adenosylmethionine-dependent methyltransferase activity"/>
    <property type="evidence" value="ECO:0007669"/>
    <property type="project" value="InterPro"/>
</dbReference>
<dbReference type="Pfam" id="PF08241">
    <property type="entry name" value="Methyltransf_11"/>
    <property type="match status" value="1"/>
</dbReference>
<dbReference type="SUPFAM" id="SSF53335">
    <property type="entry name" value="S-adenosyl-L-methionine-dependent methyltransferases"/>
    <property type="match status" value="1"/>
</dbReference>
<dbReference type="InterPro" id="IPR029063">
    <property type="entry name" value="SAM-dependent_MTases_sf"/>
</dbReference>
<proteinExistence type="predicted"/>
<dbReference type="PANTHER" id="PTHR44068:SF11">
    <property type="entry name" value="GERANYL DIPHOSPHATE 2-C-METHYLTRANSFERASE"/>
    <property type="match status" value="1"/>
</dbReference>
<gene>
    <name evidence="3" type="ORF">METZ01_LOCUS184773</name>
</gene>
<dbReference type="Gene3D" id="3.40.50.150">
    <property type="entry name" value="Vaccinia Virus protein VP39"/>
    <property type="match status" value="1"/>
</dbReference>
<dbReference type="InterPro" id="IPR050447">
    <property type="entry name" value="Erg6_SMT_methyltransf"/>
</dbReference>
<sequence>MISNDIKEIVDHYTQGTVLDGIKNGLASLGKSAENVTLEDLGPVDEFHIGGREATGEFLDQLTLSADDHVLDVGCGIGGAARFAAERYGSTVTGLDLTAEYIETGQALCAWVGLADRITLQQGSGTDMPFADHSFDKAYMMHVGMNIADKVALVGQLHRVLKPGGRLGIYDVMRVGDGDLTFPLPWSSLPETSALSRPEQYIDALKGAGFQLVAERNRRFYAMAFFAQLRASMASVDGPPPLGLHILMGDTTPLKIRNVVAHITENHIAPVELIAEKPY</sequence>
<dbReference type="CDD" id="cd02440">
    <property type="entry name" value="AdoMet_MTases"/>
    <property type="match status" value="1"/>
</dbReference>
<reference evidence="3" key="1">
    <citation type="submission" date="2018-05" db="EMBL/GenBank/DDBJ databases">
        <authorList>
            <person name="Lanie J.A."/>
            <person name="Ng W.-L."/>
            <person name="Kazmierczak K.M."/>
            <person name="Andrzejewski T.M."/>
            <person name="Davidsen T.M."/>
            <person name="Wayne K.J."/>
            <person name="Tettelin H."/>
            <person name="Glass J.I."/>
            <person name="Rusch D."/>
            <person name="Podicherti R."/>
            <person name="Tsui H.-C.T."/>
            <person name="Winkler M.E."/>
        </authorList>
    </citation>
    <scope>NUCLEOTIDE SEQUENCE</scope>
</reference>
<name>A0A382D1E4_9ZZZZ</name>
<dbReference type="PANTHER" id="PTHR44068">
    <property type="entry name" value="ZGC:194242"/>
    <property type="match status" value="1"/>
</dbReference>
<dbReference type="AlphaFoldDB" id="A0A382D1E4"/>
<evidence type="ECO:0000313" key="3">
    <source>
        <dbReference type="EMBL" id="SVB31919.1"/>
    </source>
</evidence>
<organism evidence="3">
    <name type="scientific">marine metagenome</name>
    <dbReference type="NCBI Taxonomy" id="408172"/>
    <lineage>
        <taxon>unclassified sequences</taxon>
        <taxon>metagenomes</taxon>
        <taxon>ecological metagenomes</taxon>
    </lineage>
</organism>
<keyword evidence="1" id="KW-0808">Transferase</keyword>